<dbReference type="Proteomes" id="UP000276389">
    <property type="component" value="Unassembled WGS sequence"/>
</dbReference>
<keyword evidence="3 6" id="KW-0732">Signal</keyword>
<comment type="caution">
    <text evidence="9">The sequence shown here is derived from an EMBL/GenBank/DDBJ whole genome shotgun (WGS) entry which is preliminary data.</text>
</comment>
<name>A0A3R9QJ83_9ENTR</name>
<comment type="similarity">
    <text evidence="2">Belongs to the periplasmic pilus chaperone family.</text>
</comment>
<gene>
    <name evidence="9" type="ORF">EJE24_22285</name>
</gene>
<reference evidence="9 10" key="1">
    <citation type="submission" date="2018-12" db="EMBL/GenBank/DDBJ databases">
        <title>The Genome Submission of two Enterobacter spp. strains.</title>
        <authorList>
            <person name="Wu W."/>
            <person name="Wei L."/>
            <person name="Feng Y."/>
            <person name="Zong Z."/>
        </authorList>
    </citation>
    <scope>NUCLEOTIDE SEQUENCE [LARGE SCALE GENOMIC DNA]</scope>
    <source>
        <strain evidence="9 10">WCHEHu045002</strain>
    </source>
</reference>
<evidence type="ECO:0000256" key="2">
    <source>
        <dbReference type="ARBA" id="ARBA00007399"/>
    </source>
</evidence>
<dbReference type="InterPro" id="IPR001829">
    <property type="entry name" value="Pili_assmbl_chaperone_bac"/>
</dbReference>
<dbReference type="Pfam" id="PF00345">
    <property type="entry name" value="PapD_N"/>
    <property type="match status" value="1"/>
</dbReference>
<accession>A0A3R9QJ83</accession>
<organism evidence="9 10">
    <name type="scientific">Enterobacter huaxiensis</name>
    <dbReference type="NCBI Taxonomy" id="2494702"/>
    <lineage>
        <taxon>Bacteria</taxon>
        <taxon>Pseudomonadati</taxon>
        <taxon>Pseudomonadota</taxon>
        <taxon>Gammaproteobacteria</taxon>
        <taxon>Enterobacterales</taxon>
        <taxon>Enterobacteriaceae</taxon>
        <taxon>Enterobacter</taxon>
    </lineage>
</organism>
<feature type="domain" description="Pili assembly chaperone C-terminal" evidence="8">
    <location>
        <begin position="177"/>
        <end position="234"/>
    </location>
</feature>
<dbReference type="InterPro" id="IPR016147">
    <property type="entry name" value="Pili_assmbl_chaperone_N"/>
</dbReference>
<evidence type="ECO:0000256" key="1">
    <source>
        <dbReference type="ARBA" id="ARBA00004418"/>
    </source>
</evidence>
<evidence type="ECO:0000256" key="5">
    <source>
        <dbReference type="ARBA" id="ARBA00023186"/>
    </source>
</evidence>
<evidence type="ECO:0000313" key="10">
    <source>
        <dbReference type="Proteomes" id="UP000276389"/>
    </source>
</evidence>
<dbReference type="SUPFAM" id="SSF49584">
    <property type="entry name" value="Periplasmic chaperone C-domain"/>
    <property type="match status" value="1"/>
</dbReference>
<dbReference type="PANTHER" id="PTHR30251">
    <property type="entry name" value="PILUS ASSEMBLY CHAPERONE"/>
    <property type="match status" value="1"/>
</dbReference>
<dbReference type="InterPro" id="IPR050643">
    <property type="entry name" value="Periplasmic_pilus_chap"/>
</dbReference>
<evidence type="ECO:0000259" key="8">
    <source>
        <dbReference type="Pfam" id="PF02753"/>
    </source>
</evidence>
<dbReference type="AlphaFoldDB" id="A0A3R9QJ83"/>
<dbReference type="Gene3D" id="2.60.40.10">
    <property type="entry name" value="Immunoglobulins"/>
    <property type="match status" value="2"/>
</dbReference>
<dbReference type="SUPFAM" id="SSF49354">
    <property type="entry name" value="PapD-like"/>
    <property type="match status" value="1"/>
</dbReference>
<dbReference type="RefSeq" id="WP_125915578.1">
    <property type="nucleotide sequence ID" value="NZ_RWHU01000012.1"/>
</dbReference>
<sequence>MNLVSLIVRRMLLVASLLASLVQGATAENGGISISRTRVIFQSTDNAQTVSLQNHGTLPYLVQSAVVASPNGREPAPFLTTPPLFRLEGHSKNAVRILRKGDAALPDDRESVFYFTAIAVPSMSQPKENDDTALAARVSVGIQNTIKLFYRPAGLAIAQEEAAGRVGFQHKGATVQVSNPTPYYLTFSRLAFDEAEVDISRGIMIAPFSHISLPAAGNVRRAQWTLINDYGGNSPLFNAAVKSGGAT</sequence>
<dbReference type="PANTHER" id="PTHR30251:SF2">
    <property type="entry name" value="FIMBRIAL CHAPERONE YADV-RELATED"/>
    <property type="match status" value="1"/>
</dbReference>
<dbReference type="InterPro" id="IPR036316">
    <property type="entry name" value="Pili_assmbl_chap_C_dom_sf"/>
</dbReference>
<dbReference type="InterPro" id="IPR016148">
    <property type="entry name" value="Pili_assmbl_chaperone_C"/>
</dbReference>
<dbReference type="GO" id="GO:0071555">
    <property type="term" value="P:cell wall organization"/>
    <property type="evidence" value="ECO:0007669"/>
    <property type="project" value="InterPro"/>
</dbReference>
<dbReference type="InterPro" id="IPR008962">
    <property type="entry name" value="PapD-like_sf"/>
</dbReference>
<dbReference type="InterPro" id="IPR013783">
    <property type="entry name" value="Ig-like_fold"/>
</dbReference>
<protein>
    <submittedName>
        <fullName evidence="9">Molecular chaperone</fullName>
    </submittedName>
</protein>
<dbReference type="Pfam" id="PF02753">
    <property type="entry name" value="PapD_C"/>
    <property type="match status" value="1"/>
</dbReference>
<evidence type="ECO:0000256" key="3">
    <source>
        <dbReference type="ARBA" id="ARBA00022729"/>
    </source>
</evidence>
<proteinExistence type="inferred from homology"/>
<keyword evidence="5" id="KW-0143">Chaperone</keyword>
<keyword evidence="4" id="KW-0574">Periplasm</keyword>
<evidence type="ECO:0000256" key="4">
    <source>
        <dbReference type="ARBA" id="ARBA00022764"/>
    </source>
</evidence>
<comment type="subcellular location">
    <subcellularLocation>
        <location evidence="1">Periplasm</location>
    </subcellularLocation>
</comment>
<dbReference type="PRINTS" id="PR00969">
    <property type="entry name" value="CHAPERONPILI"/>
</dbReference>
<dbReference type="GO" id="GO:0030288">
    <property type="term" value="C:outer membrane-bounded periplasmic space"/>
    <property type="evidence" value="ECO:0007669"/>
    <property type="project" value="InterPro"/>
</dbReference>
<feature type="domain" description="Pili assembly chaperone N-terminal" evidence="7">
    <location>
        <begin position="31"/>
        <end position="155"/>
    </location>
</feature>
<evidence type="ECO:0000259" key="7">
    <source>
        <dbReference type="Pfam" id="PF00345"/>
    </source>
</evidence>
<feature type="chain" id="PRO_5018675121" evidence="6">
    <location>
        <begin position="28"/>
        <end position="247"/>
    </location>
</feature>
<evidence type="ECO:0000256" key="6">
    <source>
        <dbReference type="SAM" id="SignalP"/>
    </source>
</evidence>
<evidence type="ECO:0000313" key="9">
    <source>
        <dbReference type="EMBL" id="RSK63089.1"/>
    </source>
</evidence>
<feature type="signal peptide" evidence="6">
    <location>
        <begin position="1"/>
        <end position="27"/>
    </location>
</feature>
<dbReference type="EMBL" id="RWHU01000012">
    <property type="protein sequence ID" value="RSK63089.1"/>
    <property type="molecule type" value="Genomic_DNA"/>
</dbReference>